<feature type="domain" description="CstA N-terminal" evidence="8">
    <location>
        <begin position="558"/>
        <end position="676"/>
    </location>
</feature>
<evidence type="ECO:0000259" key="8">
    <source>
        <dbReference type="Pfam" id="PF02554"/>
    </source>
</evidence>
<evidence type="ECO:0000256" key="1">
    <source>
        <dbReference type="ARBA" id="ARBA00004651"/>
    </source>
</evidence>
<dbReference type="InterPro" id="IPR003706">
    <property type="entry name" value="CstA_N"/>
</dbReference>
<comment type="subcellular location">
    <subcellularLocation>
        <location evidence="1">Cell membrane</location>
        <topology evidence="1">Multi-pass membrane protein</topology>
    </subcellularLocation>
</comment>
<feature type="transmembrane region" description="Helical" evidence="7">
    <location>
        <begin position="628"/>
        <end position="653"/>
    </location>
</feature>
<feature type="domain" description="CstA N-terminal" evidence="8">
    <location>
        <begin position="127"/>
        <end position="523"/>
    </location>
</feature>
<dbReference type="Pfam" id="PF02554">
    <property type="entry name" value="CstA"/>
    <property type="match status" value="2"/>
</dbReference>
<dbReference type="EMBL" id="HBFQ01064907">
    <property type="protein sequence ID" value="CAD8871696.1"/>
    <property type="molecule type" value="Transcribed_RNA"/>
</dbReference>
<feature type="transmembrane region" description="Helical" evidence="7">
    <location>
        <begin position="504"/>
        <end position="528"/>
    </location>
</feature>
<organism evidence="9">
    <name type="scientific">Noctiluca scintillans</name>
    <name type="common">Sea sparkle</name>
    <name type="synonym">Red tide dinoflagellate</name>
    <dbReference type="NCBI Taxonomy" id="2966"/>
    <lineage>
        <taxon>Eukaryota</taxon>
        <taxon>Sar</taxon>
        <taxon>Alveolata</taxon>
        <taxon>Dinophyceae</taxon>
        <taxon>Noctilucales</taxon>
        <taxon>Noctilucaceae</taxon>
        <taxon>Noctiluca</taxon>
    </lineage>
</organism>
<accession>A0A7S1B183</accession>
<name>A0A7S1B183_NOCSC</name>
<keyword evidence="2" id="KW-1003">Cell membrane</keyword>
<dbReference type="PANTHER" id="PTHR30252">
    <property type="entry name" value="INNER MEMBRANE PEPTIDE TRANSPORTER"/>
    <property type="match status" value="1"/>
</dbReference>
<reference evidence="9" key="1">
    <citation type="submission" date="2021-01" db="EMBL/GenBank/DDBJ databases">
        <authorList>
            <person name="Corre E."/>
            <person name="Pelletier E."/>
            <person name="Niang G."/>
            <person name="Scheremetjew M."/>
            <person name="Finn R."/>
            <person name="Kale V."/>
            <person name="Holt S."/>
            <person name="Cochrane G."/>
            <person name="Meng A."/>
            <person name="Brown T."/>
            <person name="Cohen L."/>
        </authorList>
    </citation>
    <scope>NUCLEOTIDE SEQUENCE</scope>
</reference>
<feature type="compositionally biased region" description="Basic and acidic residues" evidence="6">
    <location>
        <begin position="38"/>
        <end position="52"/>
    </location>
</feature>
<feature type="region of interest" description="Disordered" evidence="6">
    <location>
        <begin position="17"/>
        <end position="66"/>
    </location>
</feature>
<evidence type="ECO:0000313" key="9">
    <source>
        <dbReference type="EMBL" id="CAD8871696.1"/>
    </source>
</evidence>
<feature type="transmembrane region" description="Helical" evidence="7">
    <location>
        <begin position="393"/>
        <end position="413"/>
    </location>
</feature>
<keyword evidence="4 7" id="KW-1133">Transmembrane helix</keyword>
<protein>
    <recommendedName>
        <fullName evidence="8">CstA N-terminal domain-containing protein</fullName>
    </recommendedName>
</protein>
<feature type="transmembrane region" description="Helical" evidence="7">
    <location>
        <begin position="286"/>
        <end position="305"/>
    </location>
</feature>
<sequence length="763" mass="83829">MAQGERFGFLLLHRAKPHMANEEDNPDAAFEDNSQAQFRDEQPTESQSDPKKQVQVGDASQFDGPVPRVVEPAAHERSGGGGAAGETERSGLLPSEHLFWAPNTSVGILLIILMIIGAAKGSDATCLLIGVAIFFVGFGEMFYSRFLANRVFLLSDDETTPANEPGHENDPDYCATPSYILWGHHWTSITGAAPIVGPAMAAYYGWLPGLLWVVFGCVFSGAVHDFSTLVVSARNGGRSIADLAGFIVSPRLRIIFLLLINFLCFLVVAKFMELIAKLFILWPETVLPIWMEIPLAMALGLVNRFALGALGPSRSRFLMMVLSFVILILLYLLVFLAVHVEDVHGEWEGGVLRNPVFGFFIKTTYSDGDICRDSVNWNRDTNEYHCDFGAMQFWTLLLCLYAMIASCLPVWLLLQPRDYVNSHQLKAVMVALTLAILIKGPRLDADAIRDSDTYSQNIEDRSPIFPMMFTLVACGATSGFHGLVSSGITSKQLNKMRDSRVIGYSGMMGESMLSTLVIVVVCSSGTWATQYATGMNWTGFLTAGGVFLEELGFEPRAGRTIMNVLVVSFAATTLDSGMRIQRILVGELGKAVEQFAPPVSRVSQNMIFQIVVSAVPSIYIANSRSIDAVWNLFGATNQLTACVSMIVVAVYVLRFRNNEIKYALPLIVPIVWLLVMIPWALLRVIRFYVEDCSDDACDWHSTVPVIPTIILAFLIALLVLAVYVEIILYFVTGKFKIDASLSETGKLLSCPPCGPDLPKVGCC</sequence>
<feature type="transmembrane region" description="Helical" evidence="7">
    <location>
        <begin position="126"/>
        <end position="146"/>
    </location>
</feature>
<feature type="transmembrane region" description="Helical" evidence="7">
    <location>
        <begin position="705"/>
        <end position="731"/>
    </location>
</feature>
<feature type="transmembrane region" description="Helical" evidence="7">
    <location>
        <begin position="317"/>
        <end position="338"/>
    </location>
</feature>
<evidence type="ECO:0000256" key="5">
    <source>
        <dbReference type="ARBA" id="ARBA00023136"/>
    </source>
</evidence>
<gene>
    <name evidence="9" type="ORF">NSCI0253_LOCUS46053</name>
</gene>
<feature type="transmembrane region" description="Helical" evidence="7">
    <location>
        <begin position="463"/>
        <end position="484"/>
    </location>
</feature>
<dbReference type="GO" id="GO:0009267">
    <property type="term" value="P:cellular response to starvation"/>
    <property type="evidence" value="ECO:0007669"/>
    <property type="project" value="InterPro"/>
</dbReference>
<feature type="transmembrane region" description="Helical" evidence="7">
    <location>
        <begin position="662"/>
        <end position="685"/>
    </location>
</feature>
<dbReference type="InterPro" id="IPR051605">
    <property type="entry name" value="CstA"/>
</dbReference>
<evidence type="ECO:0000256" key="2">
    <source>
        <dbReference type="ARBA" id="ARBA00022475"/>
    </source>
</evidence>
<feature type="transmembrane region" description="Helical" evidence="7">
    <location>
        <begin position="99"/>
        <end position="119"/>
    </location>
</feature>
<evidence type="ECO:0000256" key="4">
    <source>
        <dbReference type="ARBA" id="ARBA00022989"/>
    </source>
</evidence>
<dbReference type="GO" id="GO:0005886">
    <property type="term" value="C:plasma membrane"/>
    <property type="evidence" value="ECO:0007669"/>
    <property type="project" value="UniProtKB-SubCell"/>
</dbReference>
<proteinExistence type="predicted"/>
<evidence type="ECO:0000256" key="7">
    <source>
        <dbReference type="SAM" id="Phobius"/>
    </source>
</evidence>
<keyword evidence="5 7" id="KW-0472">Membrane</keyword>
<keyword evidence="3 7" id="KW-0812">Transmembrane</keyword>
<dbReference type="PANTHER" id="PTHR30252:SF0">
    <property type="entry name" value="PEPTIDE TRANSPORTER CSTA"/>
    <property type="match status" value="1"/>
</dbReference>
<evidence type="ECO:0000256" key="6">
    <source>
        <dbReference type="SAM" id="MobiDB-lite"/>
    </source>
</evidence>
<feature type="transmembrane region" description="Helical" evidence="7">
    <location>
        <begin position="254"/>
        <end position="280"/>
    </location>
</feature>
<dbReference type="AlphaFoldDB" id="A0A7S1B183"/>
<feature type="transmembrane region" description="Helical" evidence="7">
    <location>
        <begin position="210"/>
        <end position="233"/>
    </location>
</feature>
<feature type="transmembrane region" description="Helical" evidence="7">
    <location>
        <begin position="425"/>
        <end position="443"/>
    </location>
</feature>
<evidence type="ECO:0000256" key="3">
    <source>
        <dbReference type="ARBA" id="ARBA00022692"/>
    </source>
</evidence>